<reference evidence="1" key="1">
    <citation type="submission" date="2016-11" db="EMBL/GenBank/DDBJ databases">
        <title>Paenibacillus species isolates.</title>
        <authorList>
            <person name="Beno S.M."/>
        </authorList>
    </citation>
    <scope>NUCLEOTIDE SEQUENCE</scope>
    <source>
        <strain evidence="1">FSL H7-0331</strain>
    </source>
</reference>
<proteinExistence type="evidence at protein level"/>
<feature type="binding site" evidence="2">
    <location>
        <position position="253"/>
    </location>
    <ligand>
        <name>Ca(2+)</name>
        <dbReference type="ChEBI" id="CHEBI:29108"/>
    </ligand>
</feature>
<reference evidence="2" key="2">
    <citation type="journal article" date="2021" name="Biochem. Biophys. Res. Commun.">
        <title>Crystal structure of a novel putative sugar isomerase from the psychrophilic bacterium Paenibacillus sp. R4.</title>
        <authorList>
            <person name="Kwon S."/>
            <person name="Ha H.J."/>
            <person name="Kang Y.J."/>
            <person name="Sung J.H."/>
            <person name="Hwang J."/>
            <person name="Lee M.J."/>
            <person name="Lee J.H."/>
            <person name="Park H.H."/>
        </authorList>
    </citation>
    <scope>X-RAY CRYSTALLOGRAPHY (2.98 ANGSTROMS) OF 8-279 IN COMPLEX WITH CA(2+) AND ZN(2+)</scope>
</reference>
<keyword evidence="2" id="KW-0862">Zinc</keyword>
<feature type="binding site" evidence="2">
    <location>
        <position position="209"/>
    </location>
    <ligand>
        <name>Zn(2+)</name>
        <dbReference type="ChEBI" id="CHEBI:29105"/>
        <label>2</label>
    </ligand>
</feature>
<feature type="binding site" evidence="2">
    <location>
        <position position="253"/>
    </location>
    <ligand>
        <name>Zn(2+)</name>
        <dbReference type="ChEBI" id="CHEBI:29105"/>
        <label>1</label>
    </ligand>
</feature>
<feature type="binding site" evidence="2">
    <location>
        <position position="184"/>
    </location>
    <ligand>
        <name>Zn(2+)</name>
        <dbReference type="ChEBI" id="CHEBI:29105"/>
        <label>2</label>
    </ligand>
</feature>
<comment type="caution">
    <text evidence="1">The sequence shown here is derived from an EMBL/GenBank/DDBJ whole genome shotgun (WGS) entry which is preliminary data.</text>
</comment>
<name>A0ACD6BA28_9BACL</name>
<feature type="binding site" evidence="2">
    <location>
        <position position="148"/>
    </location>
    <ligand>
        <name>Zn(2+)</name>
        <dbReference type="ChEBI" id="CHEBI:29105"/>
        <label>1</label>
    </ligand>
</feature>
<accession>A0ACD6BA28</accession>
<keyword evidence="2" id="KW-0106">Calcium</keyword>
<protein>
    <submittedName>
        <fullName evidence="1">Xylose isomerase</fullName>
    </submittedName>
</protein>
<evidence type="ECO:0007829" key="2">
    <source>
        <dbReference type="PDB" id="7VPF"/>
    </source>
</evidence>
<gene>
    <name evidence="1" type="ORF">BK127_09920</name>
</gene>
<evidence type="ECO:0000313" key="1">
    <source>
        <dbReference type="EMBL" id="OMF18755.1"/>
    </source>
</evidence>
<organism evidence="1">
    <name type="scientific">Paenibacillus sp. FSL H7-0331</name>
    <dbReference type="NCBI Taxonomy" id="1920421"/>
    <lineage>
        <taxon>Bacteria</taxon>
        <taxon>Bacillati</taxon>
        <taxon>Bacillota</taxon>
        <taxon>Bacilli</taxon>
        <taxon>Bacillales</taxon>
        <taxon>Paenibacillaceae</taxon>
        <taxon>Paenibacillus</taxon>
    </lineage>
</organism>
<dbReference type="EMBL" id="MRTH01000005">
    <property type="protein sequence ID" value="OMF18755.1"/>
    <property type="molecule type" value="Genomic_DNA"/>
</dbReference>
<keyword evidence="1" id="KW-0413">Isomerase</keyword>
<sequence length="279" mass="31037">MDGGIHVERFTNIDRLSLNQITTNSWSLREAAEGCVRAEIPWIALWRNKVEEAGLAESKRIVRDAGLKVSSLCRGGMFPAATAAERAARIDDNRRAIDEAAEFEAEVLVLVCGPAPDRDIDGARQMVEDAIHELVPYAQERGVTLGIEPLHPMYAAERSVISTLAQATTIAERFTPQQVGVVVDVFHVWWDPELYKQIARASGRILGFHVSDWIVPTPDMLLGRGMMGDGVIELNRIRQAVEAAGYRGPIEVEIFNQAIWDRPGDEVLAEMKARYLEHV</sequence>
<accession>A0A1R1C9D1</accession>
<feature type="binding site" evidence="2">
    <location>
        <position position="148"/>
    </location>
    <ligand>
        <name>Ca(2+)</name>
        <dbReference type="ChEBI" id="CHEBI:29108"/>
    </ligand>
</feature>
<keyword evidence="2" id="KW-0002">3D-structure</keyword>
<keyword evidence="2" id="KW-0479">Metal-binding</keyword>
<dbReference type="PDB" id="7VPF">
    <property type="method" value="X-ray"/>
    <property type="resolution" value="2.98 A"/>
    <property type="chains" value="A/B=8-279"/>
</dbReference>
<feature type="binding site" evidence="2">
    <location>
        <position position="184"/>
    </location>
    <ligand>
        <name>Zn(2+)</name>
        <dbReference type="ChEBI" id="CHEBI:29105"/>
        <label>1</label>
    </ligand>
</feature>
<feature type="binding site" evidence="2">
    <location>
        <position position="253"/>
    </location>
    <ligand>
        <name>Zn(2+)</name>
        <dbReference type="ChEBI" id="CHEBI:29105"/>
        <label>2</label>
    </ligand>
</feature>